<dbReference type="EMBL" id="CP165628">
    <property type="protein sequence ID" value="XDU72302.1"/>
    <property type="molecule type" value="Genomic_DNA"/>
</dbReference>
<reference evidence="1" key="1">
    <citation type="submission" date="2024-07" db="EMBL/GenBank/DDBJ databases">
        <authorList>
            <person name="Biller S.J."/>
        </authorList>
    </citation>
    <scope>NUCLEOTIDE SEQUENCE</scope>
    <source>
        <strain evidence="1">WC2420</strain>
    </source>
</reference>
<name>A0AB39VQ66_9GAMM</name>
<evidence type="ECO:0000313" key="1">
    <source>
        <dbReference type="EMBL" id="XDU72302.1"/>
    </source>
</evidence>
<organism evidence="1">
    <name type="scientific">Rouxiella sp. WC2420</name>
    <dbReference type="NCBI Taxonomy" id="3234145"/>
    <lineage>
        <taxon>Bacteria</taxon>
        <taxon>Pseudomonadati</taxon>
        <taxon>Pseudomonadota</taxon>
        <taxon>Gammaproteobacteria</taxon>
        <taxon>Enterobacterales</taxon>
        <taxon>Yersiniaceae</taxon>
        <taxon>Rouxiella</taxon>
    </lineage>
</organism>
<accession>A0AB39VQ66</accession>
<dbReference type="RefSeq" id="WP_369789172.1">
    <property type="nucleotide sequence ID" value="NZ_CP165628.1"/>
</dbReference>
<gene>
    <name evidence="1" type="ORF">AB3G37_22875</name>
</gene>
<proteinExistence type="predicted"/>
<dbReference type="AlphaFoldDB" id="A0AB39VQ66"/>
<sequence>MQQKNCDNCSFGHVLCKTVLSGPFSPIYRLKSSQLRGFIRRWRESKIAEKLKHPQKDPIFDEKSNTLFYSCTIKVIKRTLSALMPSSPQFDIL</sequence>
<protein>
    <submittedName>
        <fullName evidence="1">Uncharacterized protein</fullName>
    </submittedName>
</protein>